<proteinExistence type="predicted"/>
<dbReference type="RefSeq" id="WP_131761691.1">
    <property type="nucleotide sequence ID" value="NZ_CAACUY010000182.1"/>
</dbReference>
<reference evidence="4" key="1">
    <citation type="journal article" date="2019" name="Int. J. Syst. Evol. Microbiol.">
        <title>The Global Catalogue of Microorganisms (GCM) 10K type strain sequencing project: providing services to taxonomists for standard genome sequencing and annotation.</title>
        <authorList>
            <consortium name="The Broad Institute Genomics Platform"/>
            <consortium name="The Broad Institute Genome Sequencing Center for Infectious Disease"/>
            <person name="Wu L."/>
            <person name="Ma J."/>
        </authorList>
    </citation>
    <scope>NUCLEOTIDE SEQUENCE [LARGE SCALE GENOMIC DNA]</scope>
    <source>
        <strain evidence="4">JCM 9371</strain>
    </source>
</reference>
<feature type="domain" description="Response regulatory" evidence="2">
    <location>
        <begin position="20"/>
        <end position="143"/>
    </location>
</feature>
<name>A0ABW2XZU6_9ACTN</name>
<evidence type="ECO:0000313" key="3">
    <source>
        <dbReference type="EMBL" id="MFD0691088.1"/>
    </source>
</evidence>
<dbReference type="SUPFAM" id="SSF52172">
    <property type="entry name" value="CheY-like"/>
    <property type="match status" value="1"/>
</dbReference>
<dbReference type="InterPro" id="IPR011006">
    <property type="entry name" value="CheY-like_superfamily"/>
</dbReference>
<dbReference type="Gene3D" id="3.40.50.2300">
    <property type="match status" value="1"/>
</dbReference>
<keyword evidence="4" id="KW-1185">Reference proteome</keyword>
<dbReference type="EMBL" id="JBHTGP010000026">
    <property type="protein sequence ID" value="MFD0691088.1"/>
    <property type="molecule type" value="Genomic_DNA"/>
</dbReference>
<sequence length="253" mass="28264">MVPIAGEAVAFSGFAPGPVGVAVVDDDDINRYGMTHLLEAVPGVRVTASLDHDGALAAEDVWAGTDVAIVDAADHRRSGDQFPGVAVVEHLRRLRPPGRLTVIVVTGHFFDDAVRRRMREAKADFFYHRADMADARALREAVLHPDRARRPVPGPADAEAQFRHGVTDTTRVNRAIGYAIEQNLEQRIAERADPRSRRWLRLRLDFNREARLTPVTGDGRRPDRRQDLPSLPQISRFLAWATKIKDTPPPRER</sequence>
<evidence type="ECO:0000313" key="4">
    <source>
        <dbReference type="Proteomes" id="UP001597063"/>
    </source>
</evidence>
<evidence type="ECO:0000259" key="2">
    <source>
        <dbReference type="PROSITE" id="PS50110"/>
    </source>
</evidence>
<protein>
    <submittedName>
        <fullName evidence="3">Response regulator transcription factor</fullName>
    </submittedName>
</protein>
<gene>
    <name evidence="3" type="ORF">ACFQZM_41810</name>
</gene>
<evidence type="ECO:0000256" key="1">
    <source>
        <dbReference type="PROSITE-ProRule" id="PRU00169"/>
    </source>
</evidence>
<dbReference type="PROSITE" id="PS50110">
    <property type="entry name" value="RESPONSE_REGULATORY"/>
    <property type="match status" value="1"/>
</dbReference>
<feature type="modified residue" description="4-aspartylphosphate" evidence="1">
    <location>
        <position position="71"/>
    </location>
</feature>
<dbReference type="Proteomes" id="UP001597063">
    <property type="component" value="Unassembled WGS sequence"/>
</dbReference>
<organism evidence="3 4">
    <name type="scientific">Actinomadura fibrosa</name>
    <dbReference type="NCBI Taxonomy" id="111802"/>
    <lineage>
        <taxon>Bacteria</taxon>
        <taxon>Bacillati</taxon>
        <taxon>Actinomycetota</taxon>
        <taxon>Actinomycetes</taxon>
        <taxon>Streptosporangiales</taxon>
        <taxon>Thermomonosporaceae</taxon>
        <taxon>Actinomadura</taxon>
    </lineage>
</organism>
<dbReference type="InterPro" id="IPR001789">
    <property type="entry name" value="Sig_transdc_resp-reg_receiver"/>
</dbReference>
<comment type="caution">
    <text evidence="3">The sequence shown here is derived from an EMBL/GenBank/DDBJ whole genome shotgun (WGS) entry which is preliminary data.</text>
</comment>
<keyword evidence="1" id="KW-0597">Phosphoprotein</keyword>
<accession>A0ABW2XZU6</accession>